<accession>A0A5N6TJI7</accession>
<dbReference type="PANTHER" id="PTHR38797">
    <property type="entry name" value="NUCLEAR PORE COMPLEX PROTEIN NUP85-RELATED"/>
    <property type="match status" value="1"/>
</dbReference>
<dbReference type="Proteomes" id="UP000325780">
    <property type="component" value="Unassembled WGS sequence"/>
</dbReference>
<evidence type="ECO:0000313" key="1">
    <source>
        <dbReference type="EMBL" id="KAE8146534.1"/>
    </source>
</evidence>
<dbReference type="PANTHER" id="PTHR38797:SF4">
    <property type="entry name" value="NUCLEAR PORE COMPLEX PROTEIN NUP85"/>
    <property type="match status" value="1"/>
</dbReference>
<name>A0A5N6TJI7_ASPAV</name>
<keyword evidence="2" id="KW-1185">Reference proteome</keyword>
<dbReference type="InterPro" id="IPR022085">
    <property type="entry name" value="OpdG"/>
</dbReference>
<proteinExistence type="predicted"/>
<dbReference type="AlphaFoldDB" id="A0A5N6TJI7"/>
<evidence type="ECO:0000313" key="2">
    <source>
        <dbReference type="Proteomes" id="UP000325780"/>
    </source>
</evidence>
<sequence length="256" mass="28949">MNPRNQLPQNIYKDSEDNLHPHLTVLHDLFTNKIYSPEAATKFASAALALDGSLSAQLGQLWHLILQIACQSPEHHDKLVDILADLSHLPDATKPSDDGQDEPLIIYDMQVWKDLPMLGWEIRRHWNYSIPAPGTTTNRERGAAISAMESVNRFVALLVATDEPGFCRYSWYALVTLRRRLRRLGCICGPKTPWRRGFLLRRLGLRFWARRSMSGMRCLRLDLWLGRRGRGGCCGGGNMGFVRRDGGFGGRGLGRL</sequence>
<dbReference type="EMBL" id="ML742256">
    <property type="protein sequence ID" value="KAE8146534.1"/>
    <property type="molecule type" value="Genomic_DNA"/>
</dbReference>
<dbReference type="Pfam" id="PF12311">
    <property type="entry name" value="DUF3632"/>
    <property type="match status" value="1"/>
</dbReference>
<organism evidence="1 2">
    <name type="scientific">Aspergillus avenaceus</name>
    <dbReference type="NCBI Taxonomy" id="36643"/>
    <lineage>
        <taxon>Eukaryota</taxon>
        <taxon>Fungi</taxon>
        <taxon>Dikarya</taxon>
        <taxon>Ascomycota</taxon>
        <taxon>Pezizomycotina</taxon>
        <taxon>Eurotiomycetes</taxon>
        <taxon>Eurotiomycetidae</taxon>
        <taxon>Eurotiales</taxon>
        <taxon>Aspergillaceae</taxon>
        <taxon>Aspergillus</taxon>
        <taxon>Aspergillus subgen. Circumdati</taxon>
    </lineage>
</organism>
<gene>
    <name evidence="1" type="ORF">BDV25DRAFT_162254</name>
</gene>
<dbReference type="InterPro" id="IPR053204">
    <property type="entry name" value="Oxopyrrolidines_Biosynth-assoc"/>
</dbReference>
<dbReference type="OrthoDB" id="3350591at2759"/>
<protein>
    <submittedName>
        <fullName evidence="1">Uncharacterized protein</fullName>
    </submittedName>
</protein>
<reference evidence="1 2" key="1">
    <citation type="submission" date="2019-04" db="EMBL/GenBank/DDBJ databases">
        <title>Friends and foes A comparative genomics study of 23 Aspergillus species from section Flavi.</title>
        <authorList>
            <consortium name="DOE Joint Genome Institute"/>
            <person name="Kjaerbolling I."/>
            <person name="Vesth T."/>
            <person name="Frisvad J.C."/>
            <person name="Nybo J.L."/>
            <person name="Theobald S."/>
            <person name="Kildgaard S."/>
            <person name="Isbrandt T."/>
            <person name="Kuo A."/>
            <person name="Sato A."/>
            <person name="Lyhne E.K."/>
            <person name="Kogle M.E."/>
            <person name="Wiebenga A."/>
            <person name="Kun R.S."/>
            <person name="Lubbers R.J."/>
            <person name="Makela M.R."/>
            <person name="Barry K."/>
            <person name="Chovatia M."/>
            <person name="Clum A."/>
            <person name="Daum C."/>
            <person name="Haridas S."/>
            <person name="He G."/>
            <person name="LaButti K."/>
            <person name="Lipzen A."/>
            <person name="Mondo S."/>
            <person name="Riley R."/>
            <person name="Salamov A."/>
            <person name="Simmons B.A."/>
            <person name="Magnuson J.K."/>
            <person name="Henrissat B."/>
            <person name="Mortensen U.H."/>
            <person name="Larsen T.O."/>
            <person name="Devries R.P."/>
            <person name="Grigoriev I.V."/>
            <person name="Machida M."/>
            <person name="Baker S.E."/>
            <person name="Andersen M.R."/>
        </authorList>
    </citation>
    <scope>NUCLEOTIDE SEQUENCE [LARGE SCALE GENOMIC DNA]</scope>
    <source>
        <strain evidence="1 2">IBT 18842</strain>
    </source>
</reference>